<evidence type="ECO:0000313" key="1">
    <source>
        <dbReference type="EMBL" id="MVM29242.1"/>
    </source>
</evidence>
<keyword evidence="2" id="KW-1185">Reference proteome</keyword>
<comment type="caution">
    <text evidence="1">The sequence shown here is derived from an EMBL/GenBank/DDBJ whole genome shotgun (WGS) entry which is preliminary data.</text>
</comment>
<dbReference type="Proteomes" id="UP000436006">
    <property type="component" value="Unassembled WGS sequence"/>
</dbReference>
<organism evidence="1 2">
    <name type="scientific">Spirosoma arboris</name>
    <dbReference type="NCBI Taxonomy" id="2682092"/>
    <lineage>
        <taxon>Bacteria</taxon>
        <taxon>Pseudomonadati</taxon>
        <taxon>Bacteroidota</taxon>
        <taxon>Cytophagia</taxon>
        <taxon>Cytophagales</taxon>
        <taxon>Cytophagaceae</taxon>
        <taxon>Spirosoma</taxon>
    </lineage>
</organism>
<reference evidence="1 2" key="1">
    <citation type="submission" date="2019-12" db="EMBL/GenBank/DDBJ databases">
        <title>Spirosoma sp. HMF4905 genome sequencing and assembly.</title>
        <authorList>
            <person name="Kang H."/>
            <person name="Cha I."/>
            <person name="Kim H."/>
            <person name="Joh K."/>
        </authorList>
    </citation>
    <scope>NUCLEOTIDE SEQUENCE [LARGE SCALE GENOMIC DNA]</scope>
    <source>
        <strain evidence="1 2">HMF4905</strain>
    </source>
</reference>
<accession>A0A7K1S5Z4</accession>
<proteinExistence type="predicted"/>
<gene>
    <name evidence="1" type="ORF">GO755_04295</name>
</gene>
<name>A0A7K1S5Z4_9BACT</name>
<evidence type="ECO:0008006" key="3">
    <source>
        <dbReference type="Google" id="ProtNLM"/>
    </source>
</evidence>
<sequence>MRALINCFFTILILTSCSGKKTATSTAITSAATSLLKTLPDSIDAAIGTLDRRLDIKMKRKTYEPQPGNLVTIQKWFEFGDTTRLVKLREEILTGDTKMDVSQYHFLNGKLVQIHEYQLNKKCAENGKQCMDEAKYYFTNDSLKVGVQRHAEGTESSPPQIETQSFQAVKPGTSFVTTRINKLATINKKYASLPNPKPKEEKGTH</sequence>
<dbReference type="PROSITE" id="PS51257">
    <property type="entry name" value="PROKAR_LIPOPROTEIN"/>
    <property type="match status" value="1"/>
</dbReference>
<evidence type="ECO:0000313" key="2">
    <source>
        <dbReference type="Proteomes" id="UP000436006"/>
    </source>
</evidence>
<dbReference type="RefSeq" id="WP_157583443.1">
    <property type="nucleotide sequence ID" value="NZ_WPIN01000002.1"/>
</dbReference>
<protein>
    <recommendedName>
        <fullName evidence="3">Lipoprotein</fullName>
    </recommendedName>
</protein>
<dbReference type="EMBL" id="WPIN01000002">
    <property type="protein sequence ID" value="MVM29242.1"/>
    <property type="molecule type" value="Genomic_DNA"/>
</dbReference>
<dbReference type="AlphaFoldDB" id="A0A7K1S5Z4"/>